<comment type="caution">
    <text evidence="12">The sequence shown here is derived from an EMBL/GenBank/DDBJ whole genome shotgun (WGS) entry which is preliminary data.</text>
</comment>
<dbReference type="Proteomes" id="UP000669133">
    <property type="component" value="Unassembled WGS sequence"/>
</dbReference>
<gene>
    <name evidence="12" type="ORF">I9W82_003059</name>
</gene>
<keyword evidence="6" id="KW-0067">ATP-binding</keyword>
<evidence type="ECO:0000256" key="4">
    <source>
        <dbReference type="ARBA" id="ARBA00022737"/>
    </source>
</evidence>
<dbReference type="OrthoDB" id="245989at2759"/>
<dbReference type="FunFam" id="3.40.50.300:FF:000054">
    <property type="entry name" value="ABC multidrug transporter atrF"/>
    <property type="match status" value="1"/>
</dbReference>
<evidence type="ECO:0000259" key="11">
    <source>
        <dbReference type="PROSITE" id="PS50893"/>
    </source>
</evidence>
<dbReference type="InterPro" id="IPR005285">
    <property type="entry name" value="Drug-R_PDR/CDR"/>
</dbReference>
<feature type="transmembrane region" description="Helical" evidence="10">
    <location>
        <begin position="510"/>
        <end position="532"/>
    </location>
</feature>
<dbReference type="SMART" id="SM00382">
    <property type="entry name" value="AAA"/>
    <property type="match status" value="2"/>
</dbReference>
<evidence type="ECO:0000256" key="7">
    <source>
        <dbReference type="ARBA" id="ARBA00022989"/>
    </source>
</evidence>
<dbReference type="Pfam" id="PF01061">
    <property type="entry name" value="ABC2_membrane"/>
    <property type="match status" value="2"/>
</dbReference>
<comment type="subcellular location">
    <subcellularLocation>
        <location evidence="1">Membrane</location>
        <topology evidence="1">Multi-pass membrane protein</topology>
    </subcellularLocation>
</comment>
<feature type="compositionally biased region" description="Basic and acidic residues" evidence="9">
    <location>
        <begin position="15"/>
        <end position="25"/>
    </location>
</feature>
<feature type="transmembrane region" description="Helical" evidence="10">
    <location>
        <begin position="1469"/>
        <end position="1490"/>
    </location>
</feature>
<feature type="domain" description="ABC transporter" evidence="11">
    <location>
        <begin position="146"/>
        <end position="400"/>
    </location>
</feature>
<dbReference type="Pfam" id="PF00005">
    <property type="entry name" value="ABC_tran"/>
    <property type="match status" value="2"/>
</dbReference>
<sequence>MSTADTSSSQASSKELGDEVKRNNSNDRQSIGEYQGFNAADVHHLAKTISNNDSASSMSLRRYLTHMSQVPGVNPILEEGNDERLDPESENFDAKFWVKNQKKLFETHQDYYKPSTLGVAYRNLRAYGVANDTDYQPTVTNALWKLTTEALSYVQKEDESKMFDILKHMGAIMRPGELTVVLGRPGAGCSTLLKTIAVNTYGFHIGKESKITYDGLTQKDISKHYRGDVVYSAETDVHFPHLSVGDTLQFAARLRTPQNRGENVDRESYACHMADVYMATYGLLHTKNTNVGNDFVRGVSGGERKRVSITEASLNGANLQCWDNATRGLDSATALEFIRALKTSATILDTTPLIAIYQCSQDAYDLFDKVIVLYEGYQIFFGRADKAKEFFVNQGWDCPQRQTTADFLTSLTNPAERQPRPGFEDKVPRTSKEFEERWKNSPEYAALTKEIDDYFAKCESSNAKELYQEAHVARQAKHLPPTSPYTVSFFMQVRYIMYRNWLRTKGDPSITLFQIFGQFGMGLILSSVFYNMQQNTGSFYYRGAALFFALLYNAFSSILEILSLFESRPIVEKHKKYALYRPAADALASIVTEFPTKVLQSMSFNFVFYFMVNFRRNPGRFFFYWLMCFWCTLVMSHLFRSIGAVSTSIAGAMTPATVLLLAMVIFTGFVIPTPKMLGWSRWINYINPVGYVFESLMLNEFNDREFLCSQYVPTGKGYDNLPQENRVCSAVGAKPGSNVVNGTDYLRISFRYYNAHKWRNLGIAIGFAVFFLFVYVGLTELNRGSMQKGEIVLFLKGSLKKQKKKRLAQARDAENGISPNEKVPREAEGEAARFENGGSDASEKEKENGSTGSIELPSNKEIFFWKDLTYQVKIKKEERVILNHVDGWVKPGQITALMGASGAGKTTLLNCLSERITSGVITDGTRLVNGHSVDSSFQRSIGYVQQQDLHLPTSTVREALQFSAYLRQSNKISKKEKDAYVDYIIDLLEMTEYGDALVGVAGEGLNVEQRKRLTIGVELVAKPKLLLFLDEPTSGLDSQTAWSICKLMRKLADHGQAILCTIHQPSALLMQEFDRLLFLQKGGQTVYFGDLGKNFETLINYFEKNDADPCPPDANPAEWMLQVVGAAPGSHAKHDYFEVWRNSPEYQNVRKEIDKMETELSKLPRDEDPEAKYTYAAPVWKQYLIVSWRTLVQKWRLPGYIYAKIFLVVSASLFNGFSFFKADKSLQGLQNQMFSMFMLYSVFATMVHQLLPQYVAQRDVYEVREAPSRTFNWFTFVTAQFTSEVPFQVFVGTLGFFCWYYPIGFYANAEPTHSVDQRGVLMWLFIICFYVYTSFMGLLCISFFELEDNAANLSVILFTMCMTFCGVLKTGEQLPRFWIFMYRANPITYLIQGMLATGLANTAVVCGKTELLPIVPPNGTSCSEYMQPYMNKAGGYILDSEGCYFCSLSSTNQYLDSINAIYSQRWRNLGIVIAFIFINAILAACLYWLARVPKGDREKAVKKKKRREEHGK</sequence>
<evidence type="ECO:0000313" key="12">
    <source>
        <dbReference type="EMBL" id="KAG5419292.1"/>
    </source>
</evidence>
<keyword evidence="13" id="KW-1185">Reference proteome</keyword>
<evidence type="ECO:0000256" key="2">
    <source>
        <dbReference type="ARBA" id="ARBA00022448"/>
    </source>
</evidence>
<feature type="transmembrane region" description="Helical" evidence="10">
    <location>
        <begin position="1199"/>
        <end position="1220"/>
    </location>
</feature>
<evidence type="ECO:0000256" key="10">
    <source>
        <dbReference type="SAM" id="Phobius"/>
    </source>
</evidence>
<dbReference type="CDD" id="cd03233">
    <property type="entry name" value="ABCG_PDR_domain1"/>
    <property type="match status" value="1"/>
</dbReference>
<dbReference type="InterPro" id="IPR034003">
    <property type="entry name" value="ABCG_PDR_2"/>
</dbReference>
<dbReference type="InterPro" id="IPR034001">
    <property type="entry name" value="ABCG_PDR_1"/>
</dbReference>
<dbReference type="GO" id="GO:0016020">
    <property type="term" value="C:membrane"/>
    <property type="evidence" value="ECO:0007669"/>
    <property type="project" value="UniProtKB-SubCell"/>
</dbReference>
<evidence type="ECO:0000256" key="6">
    <source>
        <dbReference type="ARBA" id="ARBA00022840"/>
    </source>
</evidence>
<keyword evidence="2" id="KW-0813">Transport</keyword>
<dbReference type="InterPro" id="IPR013525">
    <property type="entry name" value="ABC2_TM"/>
</dbReference>
<feature type="transmembrane region" description="Helical" evidence="10">
    <location>
        <begin position="1232"/>
        <end position="1251"/>
    </location>
</feature>
<dbReference type="InterPro" id="IPR029481">
    <property type="entry name" value="ABC_trans_N"/>
</dbReference>
<feature type="compositionally biased region" description="Low complexity" evidence="9">
    <location>
        <begin position="1"/>
        <end position="13"/>
    </location>
</feature>
<feature type="region of interest" description="Disordered" evidence="9">
    <location>
        <begin position="1"/>
        <end position="31"/>
    </location>
</feature>
<feature type="transmembrane region" description="Helical" evidence="10">
    <location>
        <begin position="645"/>
        <end position="671"/>
    </location>
</feature>
<feature type="region of interest" description="Disordered" evidence="9">
    <location>
        <begin position="808"/>
        <end position="853"/>
    </location>
</feature>
<keyword evidence="5" id="KW-0547">Nucleotide-binding</keyword>
<name>A0A8H7ZCE2_9ASCO</name>
<feature type="transmembrane region" description="Helical" evidence="10">
    <location>
        <begin position="544"/>
        <end position="565"/>
    </location>
</feature>
<dbReference type="NCBIfam" id="TIGR00956">
    <property type="entry name" value="3a01205"/>
    <property type="match status" value="1"/>
</dbReference>
<accession>A0A8H7ZCE2</accession>
<keyword evidence="3 10" id="KW-0812">Transmembrane</keyword>
<feature type="transmembrane region" description="Helical" evidence="10">
    <location>
        <begin position="1320"/>
        <end position="1344"/>
    </location>
</feature>
<feature type="compositionally biased region" description="Basic and acidic residues" evidence="9">
    <location>
        <begin position="822"/>
        <end position="833"/>
    </location>
</feature>
<dbReference type="Pfam" id="PF06422">
    <property type="entry name" value="PDR_CDR"/>
    <property type="match status" value="2"/>
</dbReference>
<reference evidence="12 13" key="1">
    <citation type="submission" date="2020-12" db="EMBL/GenBank/DDBJ databases">
        <title>Effect of drift, selection, and recombination on the evolution of hybrid genomes in Candida yeast pathogens.</title>
        <authorList>
            <person name="Mixao V."/>
            <person name="Ksiezopolska E."/>
            <person name="Saus E."/>
            <person name="Boekhout T."/>
            <person name="Gacser A."/>
            <person name="Gabaldon T."/>
        </authorList>
    </citation>
    <scope>NUCLEOTIDE SEQUENCE [LARGE SCALE GENOMIC DNA]</scope>
    <source>
        <strain evidence="12 13">BP57</strain>
    </source>
</reference>
<evidence type="ECO:0000256" key="3">
    <source>
        <dbReference type="ARBA" id="ARBA00022692"/>
    </source>
</evidence>
<evidence type="ECO:0000256" key="9">
    <source>
        <dbReference type="SAM" id="MobiDB-lite"/>
    </source>
</evidence>
<evidence type="ECO:0000313" key="13">
    <source>
        <dbReference type="Proteomes" id="UP000669133"/>
    </source>
</evidence>
<feature type="transmembrane region" description="Helical" evidence="10">
    <location>
        <begin position="761"/>
        <end position="778"/>
    </location>
</feature>
<dbReference type="InterPro" id="IPR027417">
    <property type="entry name" value="P-loop_NTPase"/>
</dbReference>
<dbReference type="GO" id="GO:0016887">
    <property type="term" value="F:ATP hydrolysis activity"/>
    <property type="evidence" value="ECO:0007669"/>
    <property type="project" value="InterPro"/>
</dbReference>
<organism evidence="12 13">
    <name type="scientific">Candida metapsilosis</name>
    <dbReference type="NCBI Taxonomy" id="273372"/>
    <lineage>
        <taxon>Eukaryota</taxon>
        <taxon>Fungi</taxon>
        <taxon>Dikarya</taxon>
        <taxon>Ascomycota</taxon>
        <taxon>Saccharomycotina</taxon>
        <taxon>Pichiomycetes</taxon>
        <taxon>Debaryomycetaceae</taxon>
        <taxon>Candida/Lodderomyces clade</taxon>
        <taxon>Candida</taxon>
    </lineage>
</organism>
<evidence type="ECO:0000256" key="5">
    <source>
        <dbReference type="ARBA" id="ARBA00022741"/>
    </source>
</evidence>
<keyword evidence="7 10" id="KW-1133">Transmembrane helix</keyword>
<feature type="transmembrane region" description="Helical" evidence="10">
    <location>
        <begin position="621"/>
        <end position="639"/>
    </location>
</feature>
<dbReference type="GO" id="GO:0140359">
    <property type="term" value="F:ABC-type transporter activity"/>
    <property type="evidence" value="ECO:0007669"/>
    <property type="project" value="InterPro"/>
</dbReference>
<dbReference type="GeneID" id="93651688"/>
<dbReference type="PROSITE" id="PS50893">
    <property type="entry name" value="ABC_TRANSPORTER_2"/>
    <property type="match status" value="2"/>
</dbReference>
<dbReference type="CDD" id="cd03232">
    <property type="entry name" value="ABCG_PDR_domain2"/>
    <property type="match status" value="1"/>
</dbReference>
<evidence type="ECO:0000256" key="1">
    <source>
        <dbReference type="ARBA" id="ARBA00004141"/>
    </source>
</evidence>
<feature type="domain" description="ABC transporter" evidence="11">
    <location>
        <begin position="863"/>
        <end position="1107"/>
    </location>
</feature>
<protein>
    <submittedName>
        <fullName evidence="12">CDR1</fullName>
    </submittedName>
</protein>
<dbReference type="InterPro" id="IPR010929">
    <property type="entry name" value="PDR_CDR_ABC"/>
</dbReference>
<dbReference type="PANTHER" id="PTHR19241">
    <property type="entry name" value="ATP-BINDING CASSETTE TRANSPORTER"/>
    <property type="match status" value="1"/>
</dbReference>
<proteinExistence type="predicted"/>
<evidence type="ECO:0000256" key="8">
    <source>
        <dbReference type="ARBA" id="ARBA00023136"/>
    </source>
</evidence>
<feature type="transmembrane region" description="Helical" evidence="10">
    <location>
        <begin position="1350"/>
        <end position="1368"/>
    </location>
</feature>
<dbReference type="GO" id="GO:1990961">
    <property type="term" value="P:xenobiotic detoxification by transmembrane export across the plasma membrane"/>
    <property type="evidence" value="ECO:0007669"/>
    <property type="project" value="InterPro"/>
</dbReference>
<dbReference type="InterPro" id="IPR003593">
    <property type="entry name" value="AAA+_ATPase"/>
</dbReference>
<dbReference type="GO" id="GO:0005524">
    <property type="term" value="F:ATP binding"/>
    <property type="evidence" value="ECO:0007669"/>
    <property type="project" value="UniProtKB-KW"/>
</dbReference>
<dbReference type="RefSeq" id="XP_067548408.1">
    <property type="nucleotide sequence ID" value="XM_067691983.1"/>
</dbReference>
<dbReference type="EMBL" id="JAEOAQ010000003">
    <property type="protein sequence ID" value="KAG5419292.1"/>
    <property type="molecule type" value="Genomic_DNA"/>
</dbReference>
<dbReference type="SUPFAM" id="SSF52540">
    <property type="entry name" value="P-loop containing nucleoside triphosphate hydrolases"/>
    <property type="match status" value="2"/>
</dbReference>
<keyword evidence="8 10" id="KW-0472">Membrane</keyword>
<dbReference type="InterPro" id="IPR003439">
    <property type="entry name" value="ABC_transporter-like_ATP-bd"/>
</dbReference>
<dbReference type="Gene3D" id="3.40.50.300">
    <property type="entry name" value="P-loop containing nucleotide triphosphate hydrolases"/>
    <property type="match status" value="2"/>
</dbReference>
<keyword evidence="4" id="KW-0677">Repeat</keyword>
<dbReference type="Pfam" id="PF14510">
    <property type="entry name" value="ABC_trans_N"/>
    <property type="match status" value="1"/>
</dbReference>
<feature type="transmembrane region" description="Helical" evidence="10">
    <location>
        <begin position="1287"/>
        <end position="1308"/>
    </location>
</feature>